<name>A0A158BVP4_9BURK</name>
<proteinExistence type="predicted"/>
<dbReference type="EMBL" id="FCOA02000015">
    <property type="protein sequence ID" value="SAK74050.1"/>
    <property type="molecule type" value="Genomic_DNA"/>
</dbReference>
<evidence type="ECO:0000313" key="1">
    <source>
        <dbReference type="EMBL" id="SAK74050.1"/>
    </source>
</evidence>
<dbReference type="AlphaFoldDB" id="A0A158BVP4"/>
<gene>
    <name evidence="1" type="ORF">AWB79_04311</name>
</gene>
<reference evidence="1" key="1">
    <citation type="submission" date="2016-01" db="EMBL/GenBank/DDBJ databases">
        <authorList>
            <person name="Peeters C."/>
        </authorList>
    </citation>
    <scope>NUCLEOTIDE SEQUENCE</scope>
    <source>
        <strain evidence="1">LMG 29322</strain>
    </source>
</reference>
<evidence type="ECO:0008006" key="3">
    <source>
        <dbReference type="Google" id="ProtNLM"/>
    </source>
</evidence>
<evidence type="ECO:0000313" key="2">
    <source>
        <dbReference type="Proteomes" id="UP000054851"/>
    </source>
</evidence>
<organism evidence="1 2">
    <name type="scientific">Caballeronia hypogeia</name>
    <dbReference type="NCBI Taxonomy" id="1777140"/>
    <lineage>
        <taxon>Bacteria</taxon>
        <taxon>Pseudomonadati</taxon>
        <taxon>Pseudomonadota</taxon>
        <taxon>Betaproteobacteria</taxon>
        <taxon>Burkholderiales</taxon>
        <taxon>Burkholderiaceae</taxon>
        <taxon>Caballeronia</taxon>
    </lineage>
</organism>
<dbReference type="Pfam" id="PF11876">
    <property type="entry name" value="TsiV"/>
    <property type="match status" value="1"/>
</dbReference>
<dbReference type="OrthoDB" id="8986326at2"/>
<dbReference type="Proteomes" id="UP000054851">
    <property type="component" value="Unassembled WGS sequence"/>
</dbReference>
<dbReference type="InterPro" id="IPR021815">
    <property type="entry name" value="TsiV"/>
</dbReference>
<sequence>MKTLNWNKFEITTLRGHHAAVPALCCFFYMDGYVHEIAGELARGVERYIEFVGLDSLKSYASRSGVWKPMSKRQLDKDLRHLRDFPKDHIADHIRYDAGEGGQPGGFGVHISTDVYNDLFPNQAGLMRFDLPPQWLDEHEVEDVIEFVSDVCQIAHVQSGQVGLSFKTTPGSQSTAKPEILKMLPRYFGFSPCDFSLRDHMGGHTLTAHWLNYVNDALAAMAGGEETIVRALPDCEVRKLPKGVLIRGAKLPPIGDINRKAPDLGWLPEVARILKPTRVDISTTFLGQEDFDAVHWIERMDDLYTRPWDNSDNGQEP</sequence>
<keyword evidence="2" id="KW-1185">Reference proteome</keyword>
<protein>
    <recommendedName>
        <fullName evidence="3">DUF3396 domain-containing protein</fullName>
    </recommendedName>
</protein>
<accession>A0A158BVP4</accession>
<comment type="caution">
    <text evidence="1">The sequence shown here is derived from an EMBL/GenBank/DDBJ whole genome shotgun (WGS) entry which is preliminary data.</text>
</comment>
<dbReference type="RefSeq" id="WP_061169458.1">
    <property type="nucleotide sequence ID" value="NZ_FCOA02000015.1"/>
</dbReference>
<dbReference type="STRING" id="1777140.AWB79_04311"/>